<name>A0A5M9I463_9FIRM</name>
<dbReference type="OrthoDB" id="9780929at2"/>
<dbReference type="Pfam" id="PF08843">
    <property type="entry name" value="AbiEii"/>
    <property type="match status" value="1"/>
</dbReference>
<dbReference type="EMBL" id="VMSO01000001">
    <property type="protein sequence ID" value="KAA8502849.1"/>
    <property type="molecule type" value="Genomic_DNA"/>
</dbReference>
<comment type="caution">
    <text evidence="1">The sequence shown here is derived from an EMBL/GenBank/DDBJ whole genome shotgun (WGS) entry which is preliminary data.</text>
</comment>
<sequence length="332" mass="38432">MIEIARLPADDRRELFHNTAAKTGLHDAIVEKDFWVCLTLDYLFHRSPWKEAVTFKGGTSLSKGYHLISRFSEDIDLILDWRVLGYGINEPWEKRSNTKQDAFNKEANRKAEVFLAETFCPQVREGLSAELGLPANLYIDEEDKQTVIFAYPNLFTDASTLQVIRLEIGALAAWTPAELVDIVPYAAEQYPQLFKQKEVSVLTVAPERTFWEKATILHHEANRPEHLSMPQRYSRHYYDLYCMAKSPVKEKAFGRLDLLQKVVDFKMKFYPRAWARYLEAVPATIKLLPPSYRLDALQEDYTAMRNMLYGEIPAFETLMETVGDLEKEIHTL</sequence>
<dbReference type="RefSeq" id="WP_150310013.1">
    <property type="nucleotide sequence ID" value="NZ_VMSO01000001.1"/>
</dbReference>
<reference evidence="1" key="1">
    <citation type="submission" date="2019-07" db="EMBL/GenBank/DDBJ databases">
        <authorList>
            <person name="Wongkuna S."/>
            <person name="Scaria J."/>
        </authorList>
    </citation>
    <scope>NUCLEOTIDE SEQUENCE [LARGE SCALE GENOMIC DNA]</scope>
    <source>
        <strain evidence="1">SW178</strain>
    </source>
</reference>
<gene>
    <name evidence="1" type="ORF">FNY66_00875</name>
</gene>
<dbReference type="Gene3D" id="3.10.450.620">
    <property type="entry name" value="JHP933, nucleotidyltransferase-like core domain"/>
    <property type="match status" value="1"/>
</dbReference>
<keyword evidence="1" id="KW-0808">Transferase</keyword>
<proteinExistence type="predicted"/>
<organism evidence="1 2">
    <name type="scientific">Mediterraneibacter catenae</name>
    <dbReference type="NCBI Taxonomy" id="2594882"/>
    <lineage>
        <taxon>Bacteria</taxon>
        <taxon>Bacillati</taxon>
        <taxon>Bacillota</taxon>
        <taxon>Clostridia</taxon>
        <taxon>Lachnospirales</taxon>
        <taxon>Lachnospiraceae</taxon>
        <taxon>Mediterraneibacter</taxon>
    </lineage>
</organism>
<dbReference type="GO" id="GO:0016740">
    <property type="term" value="F:transferase activity"/>
    <property type="evidence" value="ECO:0007669"/>
    <property type="project" value="UniProtKB-KW"/>
</dbReference>
<dbReference type="Proteomes" id="UP000322025">
    <property type="component" value="Unassembled WGS sequence"/>
</dbReference>
<protein>
    <submittedName>
        <fullName evidence="1">Nucleotidyl transferase AbiEii/AbiGii toxin family protein</fullName>
    </submittedName>
</protein>
<accession>A0A5M9I463</accession>
<dbReference type="InterPro" id="IPR014942">
    <property type="entry name" value="AbiEii"/>
</dbReference>
<dbReference type="AlphaFoldDB" id="A0A5M9I463"/>
<evidence type="ECO:0000313" key="1">
    <source>
        <dbReference type="EMBL" id="KAA8502849.1"/>
    </source>
</evidence>
<evidence type="ECO:0000313" key="2">
    <source>
        <dbReference type="Proteomes" id="UP000322025"/>
    </source>
</evidence>
<keyword evidence="2" id="KW-1185">Reference proteome</keyword>